<sequence length="443" mass="46830">MSLDPLRDQPAANLLQFGQAGAFLLAALFSDRPAEAKGFCHVGSFLDLLGGDRMVFRRVYNATLGEIHGLVLNNTGGLVYASPRTSSPSVVFETQSSKLLLSVSELVSHELRLLSLTLDRSTDSSAYSLKIYMPSYSLQYLETVGGGDAVVHGNTLNQDALMDLSIVSRSSGNILVDVDAIEADDVVVAAHSSGSIQLVVRHAFVANSIDLVSHRTGSVALLPGALATTVLATTSMRSGNVVVGGLSSNRPVISTEKLVVKALGSGFIEYLSHGACNASSVETYASGAAYTHLVVCQHSTAKLRDAGDIYVSSVQSLATQTDGSGSVYANLDVATRATGRFTPMPLTVALPTYEVLSISEDSRRAGVSVGTVSFWLVLSMMSVTVLIVIALVGYKQLKPVWSSYRSRAKRGVTKTEFTPVSTPKSCRTGNLTDMTISGMTSNC</sequence>
<accession>A0A6G0XBX4</accession>
<evidence type="ECO:0000256" key="1">
    <source>
        <dbReference type="SAM" id="Phobius"/>
    </source>
</evidence>
<proteinExistence type="predicted"/>
<dbReference type="EMBL" id="VJMJ01000084">
    <property type="protein sequence ID" value="KAF0737514.1"/>
    <property type="molecule type" value="Genomic_DNA"/>
</dbReference>
<evidence type="ECO:0000313" key="3">
    <source>
        <dbReference type="Proteomes" id="UP000481153"/>
    </source>
</evidence>
<dbReference type="VEuPathDB" id="FungiDB:AeMF1_015568"/>
<keyword evidence="1" id="KW-0472">Membrane</keyword>
<reference evidence="2 3" key="1">
    <citation type="submission" date="2019-07" db="EMBL/GenBank/DDBJ databases">
        <title>Genomics analysis of Aphanomyces spp. identifies a new class of oomycete effector associated with host adaptation.</title>
        <authorList>
            <person name="Gaulin E."/>
        </authorList>
    </citation>
    <scope>NUCLEOTIDE SEQUENCE [LARGE SCALE GENOMIC DNA]</scope>
    <source>
        <strain evidence="2 3">ATCC 201684</strain>
    </source>
</reference>
<organism evidence="2 3">
    <name type="scientific">Aphanomyces euteiches</name>
    <dbReference type="NCBI Taxonomy" id="100861"/>
    <lineage>
        <taxon>Eukaryota</taxon>
        <taxon>Sar</taxon>
        <taxon>Stramenopiles</taxon>
        <taxon>Oomycota</taxon>
        <taxon>Saprolegniomycetes</taxon>
        <taxon>Saprolegniales</taxon>
        <taxon>Verrucalvaceae</taxon>
        <taxon>Aphanomyces</taxon>
    </lineage>
</organism>
<evidence type="ECO:0000313" key="2">
    <source>
        <dbReference type="EMBL" id="KAF0737514.1"/>
    </source>
</evidence>
<keyword evidence="3" id="KW-1185">Reference proteome</keyword>
<keyword evidence="1" id="KW-1133">Transmembrane helix</keyword>
<gene>
    <name evidence="2" type="ORF">Ae201684_006672</name>
</gene>
<keyword evidence="1" id="KW-0812">Transmembrane</keyword>
<protein>
    <submittedName>
        <fullName evidence="2">Uncharacterized protein</fullName>
    </submittedName>
</protein>
<dbReference type="Gene3D" id="2.160.20.120">
    <property type="match status" value="1"/>
</dbReference>
<comment type="caution">
    <text evidence="2">The sequence shown here is derived from an EMBL/GenBank/DDBJ whole genome shotgun (WGS) entry which is preliminary data.</text>
</comment>
<feature type="transmembrane region" description="Helical" evidence="1">
    <location>
        <begin position="372"/>
        <end position="394"/>
    </location>
</feature>
<name>A0A6G0XBX4_9STRA</name>
<dbReference type="AlphaFoldDB" id="A0A6G0XBX4"/>
<dbReference type="Proteomes" id="UP000481153">
    <property type="component" value="Unassembled WGS sequence"/>
</dbReference>